<dbReference type="GO" id="GO:0032131">
    <property type="term" value="F:alkylated DNA binding"/>
    <property type="evidence" value="ECO:0007669"/>
    <property type="project" value="TreeGrafter"/>
</dbReference>
<keyword evidence="9" id="KW-1185">Reference proteome</keyword>
<organism evidence="8 9">
    <name type="scientific">Fictibacillus arsenicus</name>
    <dbReference type="NCBI Taxonomy" id="255247"/>
    <lineage>
        <taxon>Bacteria</taxon>
        <taxon>Bacillati</taxon>
        <taxon>Bacillota</taxon>
        <taxon>Bacilli</taxon>
        <taxon>Bacillales</taxon>
        <taxon>Fictibacillaceae</taxon>
        <taxon>Fictibacillus</taxon>
    </lineage>
</organism>
<protein>
    <recommendedName>
        <fullName evidence="3">DNA-3-methyladenine glycosylase II</fullName>
        <ecNumber evidence="3">3.2.2.21</ecNumber>
    </recommendedName>
</protein>
<dbReference type="InterPro" id="IPR023170">
    <property type="entry name" value="HhH_base_excis_C"/>
</dbReference>
<dbReference type="GO" id="GO:0005737">
    <property type="term" value="C:cytoplasm"/>
    <property type="evidence" value="ECO:0007669"/>
    <property type="project" value="TreeGrafter"/>
</dbReference>
<dbReference type="AlphaFoldDB" id="A0A1B1Z1V0"/>
<dbReference type="KEGG" id="far:ABE41_005125"/>
<dbReference type="GO" id="GO:0006285">
    <property type="term" value="P:base-excision repair, AP site formation"/>
    <property type="evidence" value="ECO:0007669"/>
    <property type="project" value="TreeGrafter"/>
</dbReference>
<dbReference type="GO" id="GO:0043916">
    <property type="term" value="F:DNA-7-methylguanine glycosylase activity"/>
    <property type="evidence" value="ECO:0007669"/>
    <property type="project" value="TreeGrafter"/>
</dbReference>
<sequence>MQWIDHGNHIEIILPEGFNYRECLVFLGRSDLELLHHIHDQYLMKLVDTSEEEVLLKINSRKRNLTIEFPFGAPSDRSKDDVAHYIYDWFDLKRDLSAFYQMASNDVILQPLAEKYNGLRIIGIPDLFEALTWAIMGQQINLKFAYTLKKRFIENFGEKREYKDTSYWLYPSPEKIANLNTDDLRKLQFTSRKAEYVIGAAKEMASGKLSKGMLMDIRDPKKQHETLLSLKGVGAWTADYVMMKCLLETTAFPIADAGIHNAIKKQLNLAAKPKQDEIIELAKNWSGWEAYVTFYLWRSLYE</sequence>
<dbReference type="InterPro" id="IPR012904">
    <property type="entry name" value="OGG_N"/>
</dbReference>
<dbReference type="Proteomes" id="UP000077412">
    <property type="component" value="Chromosome"/>
</dbReference>
<evidence type="ECO:0000256" key="5">
    <source>
        <dbReference type="ARBA" id="ARBA00022801"/>
    </source>
</evidence>
<dbReference type="Gene3D" id="3.30.310.20">
    <property type="entry name" value="DNA-3-methyladenine glycosylase AlkA, N-terminal domain"/>
    <property type="match status" value="1"/>
</dbReference>
<evidence type="ECO:0000256" key="3">
    <source>
        <dbReference type="ARBA" id="ARBA00012000"/>
    </source>
</evidence>
<gene>
    <name evidence="8" type="ORF">ABE41_005125</name>
</gene>
<feature type="domain" description="HhH-GPD" evidence="7">
    <location>
        <begin position="136"/>
        <end position="301"/>
    </location>
</feature>
<dbReference type="OrthoDB" id="9785929at2"/>
<comment type="catalytic activity">
    <reaction evidence="1">
        <text>Hydrolysis of alkylated DNA, releasing 3-methyladenine, 3-methylguanine, 7-methylguanine and 7-methyladenine.</text>
        <dbReference type="EC" id="3.2.2.21"/>
    </reaction>
</comment>
<dbReference type="STRING" id="255247.ABE41_005125"/>
<dbReference type="SMART" id="SM00478">
    <property type="entry name" value="ENDO3c"/>
    <property type="match status" value="1"/>
</dbReference>
<evidence type="ECO:0000313" key="9">
    <source>
        <dbReference type="Proteomes" id="UP000077412"/>
    </source>
</evidence>
<evidence type="ECO:0000256" key="2">
    <source>
        <dbReference type="ARBA" id="ARBA00010817"/>
    </source>
</evidence>
<dbReference type="InterPro" id="IPR003265">
    <property type="entry name" value="HhH-GPD_domain"/>
</dbReference>
<dbReference type="InterPro" id="IPR011257">
    <property type="entry name" value="DNA_glycosylase"/>
</dbReference>
<comment type="similarity">
    <text evidence="2">Belongs to the alkylbase DNA glycosidase AlkA family.</text>
</comment>
<reference evidence="8 9" key="1">
    <citation type="submission" date="2016-08" db="EMBL/GenBank/DDBJ databases">
        <title>Complete genome sequence of Fictibacillus arsenicus G25-54, a strain with toxicity to nematodes and a potential arsenic-resistance activity.</title>
        <authorList>
            <person name="Zheng Z."/>
        </authorList>
    </citation>
    <scope>NUCLEOTIDE SEQUENCE [LARGE SCALE GENOMIC DNA]</scope>
    <source>
        <strain evidence="8 9">G25-54</strain>
    </source>
</reference>
<evidence type="ECO:0000256" key="1">
    <source>
        <dbReference type="ARBA" id="ARBA00000086"/>
    </source>
</evidence>
<dbReference type="FunFam" id="1.10.340.30:FF:000004">
    <property type="entry name" value="DNA-3-methyladenine glycosylase II"/>
    <property type="match status" value="1"/>
</dbReference>
<keyword evidence="4" id="KW-0227">DNA damage</keyword>
<evidence type="ECO:0000256" key="6">
    <source>
        <dbReference type="ARBA" id="ARBA00023204"/>
    </source>
</evidence>
<dbReference type="Pfam" id="PF07934">
    <property type="entry name" value="OGG_N"/>
    <property type="match status" value="1"/>
</dbReference>
<dbReference type="CDD" id="cd00056">
    <property type="entry name" value="ENDO3c"/>
    <property type="match status" value="1"/>
</dbReference>
<keyword evidence="5" id="KW-0378">Hydrolase</keyword>
<dbReference type="PANTHER" id="PTHR43003">
    <property type="entry name" value="DNA-3-METHYLADENINE GLYCOSYLASE"/>
    <property type="match status" value="1"/>
</dbReference>
<dbReference type="GO" id="GO:0008725">
    <property type="term" value="F:DNA-3-methyladenine glycosylase activity"/>
    <property type="evidence" value="ECO:0007669"/>
    <property type="project" value="TreeGrafter"/>
</dbReference>
<dbReference type="EC" id="3.2.2.21" evidence="3"/>
<dbReference type="GO" id="GO:0008534">
    <property type="term" value="F:oxidized purine nucleobase lesion DNA N-glycosylase activity"/>
    <property type="evidence" value="ECO:0007669"/>
    <property type="project" value="InterPro"/>
</dbReference>
<evidence type="ECO:0000259" key="7">
    <source>
        <dbReference type="SMART" id="SM00478"/>
    </source>
</evidence>
<dbReference type="GO" id="GO:0006289">
    <property type="term" value="P:nucleotide-excision repair"/>
    <property type="evidence" value="ECO:0007669"/>
    <property type="project" value="InterPro"/>
</dbReference>
<dbReference type="GO" id="GO:0006307">
    <property type="term" value="P:DNA alkylation repair"/>
    <property type="evidence" value="ECO:0007669"/>
    <property type="project" value="TreeGrafter"/>
</dbReference>
<proteinExistence type="inferred from homology"/>
<dbReference type="SUPFAM" id="SSF48150">
    <property type="entry name" value="DNA-glycosylase"/>
    <property type="match status" value="1"/>
</dbReference>
<dbReference type="RefSeq" id="WP_066287158.1">
    <property type="nucleotide sequence ID" value="NZ_CP016761.1"/>
</dbReference>
<dbReference type="Gene3D" id="1.10.1670.10">
    <property type="entry name" value="Helix-hairpin-Helix base-excision DNA repair enzymes (C-terminal)"/>
    <property type="match status" value="1"/>
</dbReference>
<evidence type="ECO:0000256" key="4">
    <source>
        <dbReference type="ARBA" id="ARBA00022763"/>
    </source>
</evidence>
<dbReference type="EMBL" id="CP016761">
    <property type="protein sequence ID" value="ANX11380.1"/>
    <property type="molecule type" value="Genomic_DNA"/>
</dbReference>
<accession>A0A1B1Z1V0</accession>
<dbReference type="InterPro" id="IPR051912">
    <property type="entry name" value="Alkylbase_DNA_Glycosylase/TA"/>
</dbReference>
<evidence type="ECO:0000313" key="8">
    <source>
        <dbReference type="EMBL" id="ANX11380.1"/>
    </source>
</evidence>
<dbReference type="InterPro" id="IPR037046">
    <property type="entry name" value="AlkA_N_sf"/>
</dbReference>
<dbReference type="Pfam" id="PF00730">
    <property type="entry name" value="HhH-GPD"/>
    <property type="match status" value="1"/>
</dbReference>
<name>A0A1B1Z1V0_9BACL</name>
<keyword evidence="6" id="KW-0234">DNA repair</keyword>
<dbReference type="GO" id="GO:0032993">
    <property type="term" value="C:protein-DNA complex"/>
    <property type="evidence" value="ECO:0007669"/>
    <property type="project" value="TreeGrafter"/>
</dbReference>
<dbReference type="PANTHER" id="PTHR43003:SF12">
    <property type="entry name" value="DNA-3-METHYLADENINE GLYCOSYLASE"/>
    <property type="match status" value="1"/>
</dbReference>
<dbReference type="Gene3D" id="1.10.340.30">
    <property type="entry name" value="Hypothetical protein, domain 2"/>
    <property type="match status" value="1"/>
</dbReference>